<proteinExistence type="predicted"/>
<accession>A0A1F5TGK0</accession>
<dbReference type="Proteomes" id="UP000178656">
    <property type="component" value="Unassembled WGS sequence"/>
</dbReference>
<gene>
    <name evidence="1" type="ORF">A2482_00365</name>
</gene>
<comment type="caution">
    <text evidence="1">The sequence shown here is derived from an EMBL/GenBank/DDBJ whole genome shotgun (WGS) entry which is preliminary data.</text>
</comment>
<name>A0A1F5TGK0_9BACT</name>
<evidence type="ECO:0000313" key="2">
    <source>
        <dbReference type="Proteomes" id="UP000178656"/>
    </source>
</evidence>
<organism evidence="1 2">
    <name type="scientific">Candidatus Falkowbacteria bacterium RIFOXYC2_FULL_48_21</name>
    <dbReference type="NCBI Taxonomy" id="1798005"/>
    <lineage>
        <taxon>Bacteria</taxon>
        <taxon>Candidatus Falkowiibacteriota</taxon>
    </lineage>
</organism>
<dbReference type="AlphaFoldDB" id="A0A1F5TGK0"/>
<reference evidence="1 2" key="1">
    <citation type="journal article" date="2016" name="Nat. Commun.">
        <title>Thousands of microbial genomes shed light on interconnected biogeochemical processes in an aquifer system.</title>
        <authorList>
            <person name="Anantharaman K."/>
            <person name="Brown C.T."/>
            <person name="Hug L.A."/>
            <person name="Sharon I."/>
            <person name="Castelle C.J."/>
            <person name="Probst A.J."/>
            <person name="Thomas B.C."/>
            <person name="Singh A."/>
            <person name="Wilkins M.J."/>
            <person name="Karaoz U."/>
            <person name="Brodie E.L."/>
            <person name="Williams K.H."/>
            <person name="Hubbard S.S."/>
            <person name="Banfield J.F."/>
        </authorList>
    </citation>
    <scope>NUCLEOTIDE SEQUENCE [LARGE SCALE GENOMIC DNA]</scope>
</reference>
<evidence type="ECO:0000313" key="1">
    <source>
        <dbReference type="EMBL" id="OGF38047.1"/>
    </source>
</evidence>
<protein>
    <submittedName>
        <fullName evidence="1">Uncharacterized protein</fullName>
    </submittedName>
</protein>
<sequence>MKIIKTSAEVEKEYILKLKEKYRDWCLRLTCGTKYFPHKNNGCGAVFEINIDDLLLFDDGDYNRVGVACPCCQRKIRVQAPDDIDYYFLLYNTNYPKLKR</sequence>
<dbReference type="EMBL" id="MFGM01000009">
    <property type="protein sequence ID" value="OGF38047.1"/>
    <property type="molecule type" value="Genomic_DNA"/>
</dbReference>